<accession>A0A915HGA6</accession>
<protein>
    <submittedName>
        <fullName evidence="2">Uncharacterized protein</fullName>
    </submittedName>
</protein>
<name>A0A915HGA6_ROMCU</name>
<organism evidence="1 2">
    <name type="scientific">Romanomermis culicivorax</name>
    <name type="common">Nematode worm</name>
    <dbReference type="NCBI Taxonomy" id="13658"/>
    <lineage>
        <taxon>Eukaryota</taxon>
        <taxon>Metazoa</taxon>
        <taxon>Ecdysozoa</taxon>
        <taxon>Nematoda</taxon>
        <taxon>Enoplea</taxon>
        <taxon>Dorylaimia</taxon>
        <taxon>Mermithida</taxon>
        <taxon>Mermithoidea</taxon>
        <taxon>Mermithidae</taxon>
        <taxon>Romanomermis</taxon>
    </lineage>
</organism>
<dbReference type="WBParaSite" id="nRc.2.0.1.t00648-RA">
    <property type="protein sequence ID" value="nRc.2.0.1.t00648-RA"/>
    <property type="gene ID" value="nRc.2.0.1.g00648"/>
</dbReference>
<proteinExistence type="predicted"/>
<dbReference type="Proteomes" id="UP000887565">
    <property type="component" value="Unplaced"/>
</dbReference>
<reference evidence="2" key="1">
    <citation type="submission" date="2022-11" db="UniProtKB">
        <authorList>
            <consortium name="WormBaseParasite"/>
        </authorList>
    </citation>
    <scope>IDENTIFICATION</scope>
</reference>
<evidence type="ECO:0000313" key="1">
    <source>
        <dbReference type="Proteomes" id="UP000887565"/>
    </source>
</evidence>
<dbReference type="AlphaFoldDB" id="A0A915HGA6"/>
<keyword evidence="1" id="KW-1185">Reference proteome</keyword>
<sequence>MYIKKALARKRKNVSGCKLNLLAALIASLIDQLPYLEKEKNCARRKNALVQLAPDVRDKNFPAGRILGLSIGVGRDRRQLWSIVSLSHLSFAVRTRQFGDGRFFDGQSKSFTLSQKFVLKFKPAFSYVDFSIFSS</sequence>
<evidence type="ECO:0000313" key="2">
    <source>
        <dbReference type="WBParaSite" id="nRc.2.0.1.t00648-RA"/>
    </source>
</evidence>